<dbReference type="UniPathway" id="UPA00251">
    <property type="reaction ID" value="UER00319"/>
</dbReference>
<dbReference type="PRINTS" id="PR00151">
    <property type="entry name" value="PORPHBDMNASE"/>
</dbReference>
<gene>
    <name evidence="10" type="ORF">CIB84_002243</name>
</gene>
<evidence type="ECO:0000256" key="4">
    <source>
        <dbReference type="ARBA" id="ARBA00012655"/>
    </source>
</evidence>
<dbReference type="AlphaFoldDB" id="A0A2P4TCD4"/>
<proteinExistence type="inferred from homology"/>
<keyword evidence="11" id="KW-1185">Reference proteome</keyword>
<name>A0A2P4TCD4_BAMTH</name>
<dbReference type="FunFam" id="3.40.190.10:FF:000005">
    <property type="entry name" value="Porphobilinogen deaminase"/>
    <property type="match status" value="1"/>
</dbReference>
<dbReference type="GO" id="GO:0006782">
    <property type="term" value="P:protoporphyrinogen IX biosynthetic process"/>
    <property type="evidence" value="ECO:0007669"/>
    <property type="project" value="UniProtKB-UniPathway"/>
</dbReference>
<dbReference type="InterPro" id="IPR022419">
    <property type="entry name" value="Porphobilin_deaminase_cofac_BS"/>
</dbReference>
<dbReference type="InterPro" id="IPR022418">
    <property type="entry name" value="Porphobilinogen_deaminase_C"/>
</dbReference>
<dbReference type="PANTHER" id="PTHR11557:SF0">
    <property type="entry name" value="PORPHOBILINOGEN DEAMINASE"/>
    <property type="match status" value="1"/>
</dbReference>
<dbReference type="FunFam" id="3.40.190.10:FF:000260">
    <property type="entry name" value="Porphobilinogen deaminase"/>
    <property type="match status" value="1"/>
</dbReference>
<dbReference type="InterPro" id="IPR022417">
    <property type="entry name" value="Porphobilin_deaminase_N"/>
</dbReference>
<comment type="caution">
    <text evidence="10">The sequence shown here is derived from an EMBL/GenBank/DDBJ whole genome shotgun (WGS) entry which is preliminary data.</text>
</comment>
<evidence type="ECO:0000256" key="3">
    <source>
        <dbReference type="ARBA" id="ARBA00005638"/>
    </source>
</evidence>
<dbReference type="InterPro" id="IPR000860">
    <property type="entry name" value="HemC"/>
</dbReference>
<keyword evidence="6" id="KW-0627">Porphyrin biosynthesis</keyword>
<evidence type="ECO:0000256" key="2">
    <source>
        <dbReference type="ARBA" id="ARBA00004735"/>
    </source>
</evidence>
<dbReference type="SUPFAM" id="SSF54782">
    <property type="entry name" value="Porphobilinogen deaminase (hydroxymethylbilane synthase), C-terminal domain"/>
    <property type="match status" value="1"/>
</dbReference>
<feature type="domain" description="Porphobilinogen deaminase N-terminal" evidence="8">
    <location>
        <begin position="8"/>
        <end position="215"/>
    </location>
</feature>
<evidence type="ECO:0000256" key="5">
    <source>
        <dbReference type="ARBA" id="ARBA00022679"/>
    </source>
</evidence>
<dbReference type="PANTHER" id="PTHR11557">
    <property type="entry name" value="PORPHOBILINOGEN DEAMINASE"/>
    <property type="match status" value="1"/>
</dbReference>
<dbReference type="GO" id="GO:0005737">
    <property type="term" value="C:cytoplasm"/>
    <property type="evidence" value="ECO:0007669"/>
    <property type="project" value="TreeGrafter"/>
</dbReference>
<evidence type="ECO:0000313" key="11">
    <source>
        <dbReference type="Proteomes" id="UP000237246"/>
    </source>
</evidence>
<evidence type="ECO:0000313" key="10">
    <source>
        <dbReference type="EMBL" id="POI34005.1"/>
    </source>
</evidence>
<accession>A0A2P4TCD4</accession>
<evidence type="ECO:0000256" key="6">
    <source>
        <dbReference type="ARBA" id="ARBA00023244"/>
    </source>
</evidence>
<dbReference type="CDD" id="cd13645">
    <property type="entry name" value="PBP2_HuPBGD_like"/>
    <property type="match status" value="1"/>
</dbReference>
<keyword evidence="5" id="KW-0808">Transferase</keyword>
<dbReference type="EC" id="2.5.1.61" evidence="4"/>
<dbReference type="SUPFAM" id="SSF53850">
    <property type="entry name" value="Periplasmic binding protein-like II"/>
    <property type="match status" value="1"/>
</dbReference>
<comment type="pathway">
    <text evidence="2">Porphyrin-containing compound metabolism; protoporphyrin-IX biosynthesis; coproporphyrinogen-III from 5-aminolevulinate: step 2/4.</text>
</comment>
<feature type="domain" description="Porphobilinogen deaminase C-terminal" evidence="9">
    <location>
        <begin position="228"/>
        <end position="317"/>
    </location>
</feature>
<comment type="cofactor">
    <cofactor evidence="1">
        <name>dipyrromethane</name>
        <dbReference type="ChEBI" id="CHEBI:60342"/>
    </cofactor>
</comment>
<evidence type="ECO:0000256" key="1">
    <source>
        <dbReference type="ARBA" id="ARBA00001916"/>
    </source>
</evidence>
<dbReference type="PROSITE" id="PS00533">
    <property type="entry name" value="PORPHOBILINOGEN_DEAM"/>
    <property type="match status" value="1"/>
</dbReference>
<dbReference type="Pfam" id="PF01379">
    <property type="entry name" value="Porphobil_deam"/>
    <property type="match status" value="1"/>
</dbReference>
<dbReference type="Gene3D" id="3.40.190.10">
    <property type="entry name" value="Periplasmic binding protein-like II"/>
    <property type="match status" value="2"/>
</dbReference>
<reference evidence="10 11" key="1">
    <citation type="submission" date="2018-01" db="EMBL/GenBank/DDBJ databases">
        <title>Comparison of the Chinese Bamboo Partridge and Red Junglefowl genome sequences highlights the importance of demography in genome evolution.</title>
        <authorList>
            <person name="Tiley G.P."/>
            <person name="Kimball R.T."/>
            <person name="Braun E.L."/>
            <person name="Burleigh J.G."/>
        </authorList>
    </citation>
    <scope>NUCLEOTIDE SEQUENCE [LARGE SCALE GENOMIC DNA]</scope>
    <source>
        <strain evidence="10">RTK389</strain>
        <tissue evidence="10">Blood</tissue>
    </source>
</reference>
<dbReference type="NCBIfam" id="TIGR00212">
    <property type="entry name" value="hemC"/>
    <property type="match status" value="1"/>
</dbReference>
<evidence type="ECO:0000259" key="9">
    <source>
        <dbReference type="Pfam" id="PF03900"/>
    </source>
</evidence>
<dbReference type="Proteomes" id="UP000237246">
    <property type="component" value="Unassembled WGS sequence"/>
</dbReference>
<dbReference type="Pfam" id="PF03900">
    <property type="entry name" value="Porphobil_deamC"/>
    <property type="match status" value="1"/>
</dbReference>
<comment type="similarity">
    <text evidence="3">Belongs to the HMBS family.</text>
</comment>
<dbReference type="InterPro" id="IPR036803">
    <property type="entry name" value="Porphobilinogen_deaminase_C_sf"/>
</dbReference>
<evidence type="ECO:0000256" key="7">
    <source>
        <dbReference type="ARBA" id="ARBA00033064"/>
    </source>
</evidence>
<dbReference type="OrthoDB" id="564646at2759"/>
<dbReference type="PIRSF" id="PIRSF001438">
    <property type="entry name" value="4pyrrol_synth_OHMeBilane_synth"/>
    <property type="match status" value="1"/>
</dbReference>
<sequence length="373" mass="40727">ALFLALLQLARIQTDSVVEMLREFYPDLCFEIVAMSTTGDKILDTALSKIGEKSLFTKELENALERNEVDLVVHSLKDLPTSLPPGFTIGAICKRENPLDAVVFHPKNCGKTLSVLPEKSVIGTSSLRRAAQLKKKFPQLEFRDIRGNLNTRLKKLDEKEDFSAIILAAAGLKRMGWENRIGQVSVKLLSPEDCLYAVGQGALAVEVRAKDQETLNMVSALQDGETVLCCIAERAFMKRLEGGCSVPVAVNSMLKDGQTAILSDWTGLQKCSPLGWLCGINPFCLSKLYLTGAVYSLDGSDSLKETMQTSVNYPHRNEDGPNDDVQHVGITAKNVPGQAQEAAENLGIELARLLLSKGAKHILSVARQLNDAC</sequence>
<organism evidence="10 11">
    <name type="scientific">Bambusicola thoracicus</name>
    <name type="common">Chinese bamboo-partridge</name>
    <name type="synonym">Perdix thoracica</name>
    <dbReference type="NCBI Taxonomy" id="9083"/>
    <lineage>
        <taxon>Eukaryota</taxon>
        <taxon>Metazoa</taxon>
        <taxon>Chordata</taxon>
        <taxon>Craniata</taxon>
        <taxon>Vertebrata</taxon>
        <taxon>Euteleostomi</taxon>
        <taxon>Archelosauria</taxon>
        <taxon>Archosauria</taxon>
        <taxon>Dinosauria</taxon>
        <taxon>Saurischia</taxon>
        <taxon>Theropoda</taxon>
        <taxon>Coelurosauria</taxon>
        <taxon>Aves</taxon>
        <taxon>Neognathae</taxon>
        <taxon>Galloanserae</taxon>
        <taxon>Galliformes</taxon>
        <taxon>Phasianidae</taxon>
        <taxon>Perdicinae</taxon>
        <taxon>Bambusicola</taxon>
    </lineage>
</organism>
<dbReference type="EMBL" id="PPHD01002528">
    <property type="protein sequence ID" value="POI34005.1"/>
    <property type="molecule type" value="Genomic_DNA"/>
</dbReference>
<evidence type="ECO:0000259" key="8">
    <source>
        <dbReference type="Pfam" id="PF01379"/>
    </source>
</evidence>
<dbReference type="Gene3D" id="3.30.160.40">
    <property type="entry name" value="Porphobilinogen deaminase, C-terminal domain"/>
    <property type="match status" value="1"/>
</dbReference>
<protein>
    <recommendedName>
        <fullName evidence="4">hydroxymethylbilane synthase</fullName>
        <ecNumber evidence="4">2.5.1.61</ecNumber>
    </recommendedName>
    <alternativeName>
        <fullName evidence="7">Hydroxymethylbilane synthase</fullName>
    </alternativeName>
</protein>
<dbReference type="GO" id="GO:0004418">
    <property type="term" value="F:hydroxymethylbilane synthase activity"/>
    <property type="evidence" value="ECO:0007669"/>
    <property type="project" value="UniProtKB-EC"/>
</dbReference>
<feature type="non-terminal residue" evidence="10">
    <location>
        <position position="1"/>
    </location>
</feature>